<name>A0A8S0Z3V9_ARCPL</name>
<reference evidence="3 4" key="1">
    <citation type="submission" date="2020-04" db="EMBL/GenBank/DDBJ databases">
        <authorList>
            <person name="Wallbank WR R."/>
            <person name="Pardo Diaz C."/>
            <person name="Kozak K."/>
            <person name="Martin S."/>
            <person name="Jiggins C."/>
            <person name="Moest M."/>
            <person name="Warren A I."/>
            <person name="Byers J.R.P. K."/>
            <person name="Montejo-Kovacevich G."/>
            <person name="Yen C E."/>
        </authorList>
    </citation>
    <scope>NUCLEOTIDE SEQUENCE [LARGE SCALE GENOMIC DNA]</scope>
</reference>
<dbReference type="PANTHER" id="PTHR12243:SF67">
    <property type="entry name" value="COREPRESSOR OF PANGOLIN, ISOFORM A-RELATED"/>
    <property type="match status" value="1"/>
</dbReference>
<dbReference type="OrthoDB" id="7682111at2759"/>
<dbReference type="Pfam" id="PF10545">
    <property type="entry name" value="MADF_DNA_bdg"/>
    <property type="match status" value="1"/>
</dbReference>
<dbReference type="EMBL" id="CADEBC010000232">
    <property type="protein sequence ID" value="CAB3227046.1"/>
    <property type="molecule type" value="Genomic_DNA"/>
</dbReference>
<evidence type="ECO:0000313" key="3">
    <source>
        <dbReference type="EMBL" id="CAB3227046.1"/>
    </source>
</evidence>
<dbReference type="PANTHER" id="PTHR12243">
    <property type="entry name" value="MADF DOMAIN TRANSCRIPTION FACTOR"/>
    <property type="match status" value="1"/>
</dbReference>
<feature type="region of interest" description="Disordered" evidence="1">
    <location>
        <begin position="140"/>
        <end position="170"/>
    </location>
</feature>
<protein>
    <recommendedName>
        <fullName evidence="2">MADF domain-containing protein</fullName>
    </recommendedName>
</protein>
<feature type="region of interest" description="Disordered" evidence="1">
    <location>
        <begin position="67"/>
        <end position="108"/>
    </location>
</feature>
<organism evidence="3 4">
    <name type="scientific">Arctia plantaginis</name>
    <name type="common">Wood tiger moth</name>
    <name type="synonym">Phalaena plantaginis</name>
    <dbReference type="NCBI Taxonomy" id="874455"/>
    <lineage>
        <taxon>Eukaryota</taxon>
        <taxon>Metazoa</taxon>
        <taxon>Ecdysozoa</taxon>
        <taxon>Arthropoda</taxon>
        <taxon>Hexapoda</taxon>
        <taxon>Insecta</taxon>
        <taxon>Pterygota</taxon>
        <taxon>Neoptera</taxon>
        <taxon>Endopterygota</taxon>
        <taxon>Lepidoptera</taxon>
        <taxon>Glossata</taxon>
        <taxon>Ditrysia</taxon>
        <taxon>Noctuoidea</taxon>
        <taxon>Erebidae</taxon>
        <taxon>Arctiinae</taxon>
        <taxon>Arctia</taxon>
    </lineage>
</organism>
<evidence type="ECO:0000259" key="2">
    <source>
        <dbReference type="PROSITE" id="PS51029"/>
    </source>
</evidence>
<feature type="region of interest" description="Disordered" evidence="1">
    <location>
        <begin position="232"/>
        <end position="256"/>
    </location>
</feature>
<accession>A0A8S0Z3V9</accession>
<dbReference type="InterPro" id="IPR006578">
    <property type="entry name" value="MADF-dom"/>
</dbReference>
<evidence type="ECO:0000313" key="4">
    <source>
        <dbReference type="Proteomes" id="UP000494106"/>
    </source>
</evidence>
<comment type="caution">
    <text evidence="3">The sequence shown here is derived from an EMBL/GenBank/DDBJ whole genome shotgun (WGS) entry which is preliminary data.</text>
</comment>
<proteinExistence type="predicted"/>
<keyword evidence="4" id="KW-1185">Reference proteome</keyword>
<feature type="domain" description="MADF" evidence="2">
    <location>
        <begin position="3"/>
        <end position="90"/>
    </location>
</feature>
<feature type="compositionally biased region" description="Polar residues" evidence="1">
    <location>
        <begin position="91"/>
        <end position="108"/>
    </location>
</feature>
<dbReference type="SMART" id="SM00595">
    <property type="entry name" value="MADF"/>
    <property type="match status" value="1"/>
</dbReference>
<dbReference type="InterPro" id="IPR039353">
    <property type="entry name" value="TF_Adf1"/>
</dbReference>
<dbReference type="AlphaFoldDB" id="A0A8S0Z3V9"/>
<gene>
    <name evidence="3" type="ORF">APLA_LOCUS3213</name>
</gene>
<dbReference type="PROSITE" id="PS51029">
    <property type="entry name" value="MADF"/>
    <property type="match status" value="1"/>
</dbReference>
<sequence length="256" mass="29081">MNNIIDLVRNEPCLYDWDHPDYCNRALKESLWKKIAKQSKYKDGPAAKDAWLKLRNCHRDAIRRISKMTSNQSEDATNHPDSEFEAEFEQSETGTLETEESYQNSKTSPSIALEVTSPPLLLPCGSQLHIPQPQSPQELAITKHDSRTSVAKRVNSHEMRSNKKSYNNDQDDEMRHFFNTMYVMTKNMPALSRHKLKRGIFNLVSDEEEYLLHSGLISSDTHSVYGNNESATITDPIALPPHSSTSASPIECKSES</sequence>
<evidence type="ECO:0000256" key="1">
    <source>
        <dbReference type="SAM" id="MobiDB-lite"/>
    </source>
</evidence>
<dbReference type="Proteomes" id="UP000494106">
    <property type="component" value="Unassembled WGS sequence"/>
</dbReference>